<gene>
    <name evidence="10" type="ORF">HALLA_15305</name>
</gene>
<dbReference type="OrthoDB" id="6330at2157"/>
<dbReference type="HOGENOM" id="CLU_035750_7_2_2"/>
<evidence type="ECO:0000256" key="8">
    <source>
        <dbReference type="PIRSR" id="PIRSR600243-1"/>
    </source>
</evidence>
<dbReference type="InterPro" id="IPR001353">
    <property type="entry name" value="Proteasome_sua/b"/>
</dbReference>
<dbReference type="PRINTS" id="PR00141">
    <property type="entry name" value="PROTEASOME"/>
</dbReference>
<dbReference type="AlphaFoldDB" id="W0JSJ9"/>
<dbReference type="EMBL" id="CP007055">
    <property type="protein sequence ID" value="AHF99957.1"/>
    <property type="molecule type" value="Genomic_DNA"/>
</dbReference>
<dbReference type="eggNOG" id="arCOG00970">
    <property type="taxonomic scope" value="Archaea"/>
</dbReference>
<dbReference type="Pfam" id="PF00227">
    <property type="entry name" value="Proteasome"/>
    <property type="match status" value="1"/>
</dbReference>
<evidence type="ECO:0000256" key="1">
    <source>
        <dbReference type="ARBA" id="ARBA00001198"/>
    </source>
</evidence>
<proteinExistence type="predicted"/>
<feature type="region of interest" description="Disordered" evidence="9">
    <location>
        <begin position="27"/>
        <end position="47"/>
    </location>
</feature>
<feature type="active site" description="Nucleophile" evidence="8">
    <location>
        <position position="52"/>
    </location>
</feature>
<dbReference type="GO" id="GO:0005737">
    <property type="term" value="C:cytoplasm"/>
    <property type="evidence" value="ECO:0007669"/>
    <property type="project" value="TreeGrafter"/>
</dbReference>
<accession>W0JSJ9</accession>
<dbReference type="InterPro" id="IPR023333">
    <property type="entry name" value="Proteasome_suB-type"/>
</dbReference>
<dbReference type="GO" id="GO:0051603">
    <property type="term" value="P:proteolysis involved in protein catabolic process"/>
    <property type="evidence" value="ECO:0007669"/>
    <property type="project" value="InterPro"/>
</dbReference>
<keyword evidence="4" id="KW-0645">Protease</keyword>
<dbReference type="PANTHER" id="PTHR32194:SF0">
    <property type="entry name" value="ATP-DEPENDENT PROTEASE SUBUNIT HSLV"/>
    <property type="match status" value="1"/>
</dbReference>
<evidence type="ECO:0000256" key="2">
    <source>
        <dbReference type="ARBA" id="ARBA00012039"/>
    </source>
</evidence>
<keyword evidence="3" id="KW-0963">Cytoplasm</keyword>
<evidence type="ECO:0000313" key="10">
    <source>
        <dbReference type="EMBL" id="AHF99957.1"/>
    </source>
</evidence>
<reference evidence="10 11" key="1">
    <citation type="submission" date="2014-01" db="EMBL/GenBank/DDBJ databases">
        <authorList>
            <consortium name="DOE Joint Genome Institute"/>
            <person name="Anderson I."/>
            <person name="Huntemann M."/>
            <person name="Han J."/>
            <person name="Chen A."/>
            <person name="Kyrpides N."/>
            <person name="Mavromatis K."/>
            <person name="Markowitz V."/>
            <person name="Palaniappan K."/>
            <person name="Ivanova N."/>
            <person name="Schaumberg A."/>
            <person name="Pati A."/>
            <person name="Liolios K."/>
            <person name="Nordberg H.P."/>
            <person name="Cantor M.N."/>
            <person name="Hua S.X."/>
            <person name="Woyke T."/>
        </authorList>
    </citation>
    <scope>NUCLEOTIDE SEQUENCE [LARGE SCALE GENOMIC DNA]</scope>
    <source>
        <strain evidence="10 11">XH-48</strain>
    </source>
</reference>
<dbReference type="GO" id="GO:0004298">
    <property type="term" value="F:threonine-type endopeptidase activity"/>
    <property type="evidence" value="ECO:0007669"/>
    <property type="project" value="UniProtKB-KW"/>
</dbReference>
<dbReference type="InterPro" id="IPR000243">
    <property type="entry name" value="Pept_T1A_subB"/>
</dbReference>
<protein>
    <recommendedName>
        <fullName evidence="2">proteasome endopeptidase complex</fullName>
        <ecNumber evidence="2">3.4.25.1</ecNumber>
    </recommendedName>
</protein>
<dbReference type="PROSITE" id="PS51476">
    <property type="entry name" value="PROTEASOME_BETA_2"/>
    <property type="match status" value="1"/>
</dbReference>
<dbReference type="PANTHER" id="PTHR32194">
    <property type="entry name" value="METALLOPROTEASE TLDD"/>
    <property type="match status" value="1"/>
</dbReference>
<dbReference type="Proteomes" id="UP000019024">
    <property type="component" value="Chromosome"/>
</dbReference>
<keyword evidence="5" id="KW-0888">Threonine protease</keyword>
<evidence type="ECO:0000256" key="9">
    <source>
        <dbReference type="SAM" id="MobiDB-lite"/>
    </source>
</evidence>
<dbReference type="STRING" id="797299.HALLA_15305"/>
<sequence>MRRLPTNDRSNRLGRALDAPSGQFREANGRRSVDRAKQAPSDQPTRVVKTGTTTIGAVGSDGVVLAADTRASLGGRFVTNRRMRKIAPVGDRTAVAFAGSVSDAQAFVRRLRTELRLYEMRHGNSASVETAATTAGDLVRRGPYRVLDLVLAGVDEEPSVYDIGQGGGVMQSDYAASGSGMQLAYGTLEGAYEPGLPVSELATVVSEAVRNATERDTASGDGITVATITDEALDLDAYDGVDSAIASITDSASGSGAGSIGGEESNGEVA</sequence>
<dbReference type="GO" id="GO:0019774">
    <property type="term" value="C:proteasome core complex, beta-subunit complex"/>
    <property type="evidence" value="ECO:0007669"/>
    <property type="project" value="UniProtKB-ARBA"/>
</dbReference>
<dbReference type="Gene3D" id="3.60.20.10">
    <property type="entry name" value="Glutamine Phosphoribosylpyrophosphate, subunit 1, domain 1"/>
    <property type="match status" value="1"/>
</dbReference>
<evidence type="ECO:0000256" key="6">
    <source>
        <dbReference type="ARBA" id="ARBA00022801"/>
    </source>
</evidence>
<organism evidence="10 11">
    <name type="scientific">Halostagnicola larsenii XH-48</name>
    <dbReference type="NCBI Taxonomy" id="797299"/>
    <lineage>
        <taxon>Archaea</taxon>
        <taxon>Methanobacteriati</taxon>
        <taxon>Methanobacteriota</taxon>
        <taxon>Stenosarchaea group</taxon>
        <taxon>Halobacteria</taxon>
        <taxon>Halobacteriales</taxon>
        <taxon>Natrialbaceae</taxon>
        <taxon>Halostagnicola</taxon>
    </lineage>
</organism>
<dbReference type="RefSeq" id="WP_084568984.1">
    <property type="nucleotide sequence ID" value="NZ_CP007055.1"/>
</dbReference>
<dbReference type="PATRIC" id="fig|797299.3.peg.2068"/>
<dbReference type="GeneID" id="25145787"/>
<dbReference type="KEGG" id="hlr:HALLA_15305"/>
<keyword evidence="6" id="KW-0378">Hydrolase</keyword>
<evidence type="ECO:0000256" key="4">
    <source>
        <dbReference type="ARBA" id="ARBA00022670"/>
    </source>
</evidence>
<evidence type="ECO:0000256" key="3">
    <source>
        <dbReference type="ARBA" id="ARBA00022490"/>
    </source>
</evidence>
<evidence type="ECO:0000256" key="5">
    <source>
        <dbReference type="ARBA" id="ARBA00022698"/>
    </source>
</evidence>
<feature type="compositionally biased region" description="Basic and acidic residues" evidence="9">
    <location>
        <begin position="27"/>
        <end position="37"/>
    </location>
</feature>
<evidence type="ECO:0000313" key="11">
    <source>
        <dbReference type="Proteomes" id="UP000019024"/>
    </source>
</evidence>
<feature type="region of interest" description="Disordered" evidence="9">
    <location>
        <begin position="251"/>
        <end position="270"/>
    </location>
</feature>
<comment type="catalytic activity">
    <reaction evidence="1">
        <text>Cleavage of peptide bonds with very broad specificity.</text>
        <dbReference type="EC" id="3.4.25.1"/>
    </reaction>
</comment>
<name>W0JSJ9_9EURY</name>
<keyword evidence="7 10" id="KW-0647">Proteasome</keyword>
<dbReference type="EC" id="3.4.25.1" evidence="2"/>
<dbReference type="InterPro" id="IPR029055">
    <property type="entry name" value="Ntn_hydrolases_N"/>
</dbReference>
<evidence type="ECO:0000256" key="7">
    <source>
        <dbReference type="ARBA" id="ARBA00022942"/>
    </source>
</evidence>
<keyword evidence="11" id="KW-1185">Reference proteome</keyword>
<dbReference type="SUPFAM" id="SSF56235">
    <property type="entry name" value="N-terminal nucleophile aminohydrolases (Ntn hydrolases)"/>
    <property type="match status" value="1"/>
</dbReference>